<dbReference type="GO" id="GO:0098796">
    <property type="term" value="C:membrane protein complex"/>
    <property type="evidence" value="ECO:0007669"/>
    <property type="project" value="UniProtKB-ARBA"/>
</dbReference>
<protein>
    <submittedName>
        <fullName evidence="6">ABC transporter, ATP-binding protein</fullName>
    </submittedName>
</protein>
<dbReference type="GO" id="GO:0022857">
    <property type="term" value="F:transmembrane transporter activity"/>
    <property type="evidence" value="ECO:0007669"/>
    <property type="project" value="UniProtKB-ARBA"/>
</dbReference>
<dbReference type="InterPro" id="IPR003439">
    <property type="entry name" value="ABC_transporter-like_ATP-bd"/>
</dbReference>
<dbReference type="PANTHER" id="PTHR42798">
    <property type="entry name" value="LIPOPROTEIN-RELEASING SYSTEM ATP-BINDING PROTEIN LOLD"/>
    <property type="match status" value="1"/>
</dbReference>
<evidence type="ECO:0000256" key="1">
    <source>
        <dbReference type="ARBA" id="ARBA00005417"/>
    </source>
</evidence>
<comment type="similarity">
    <text evidence="1">Belongs to the ABC transporter superfamily.</text>
</comment>
<dbReference type="GO" id="GO:0005524">
    <property type="term" value="F:ATP binding"/>
    <property type="evidence" value="ECO:0007669"/>
    <property type="project" value="UniProtKB-KW"/>
</dbReference>
<dbReference type="FunFam" id="3.40.50.300:FF:000032">
    <property type="entry name" value="Export ABC transporter ATP-binding protein"/>
    <property type="match status" value="1"/>
</dbReference>
<dbReference type="InterPro" id="IPR027417">
    <property type="entry name" value="P-loop_NTPase"/>
</dbReference>
<dbReference type="SMART" id="SM00382">
    <property type="entry name" value="AAA"/>
    <property type="match status" value="1"/>
</dbReference>
<keyword evidence="3" id="KW-0547">Nucleotide-binding</keyword>
<dbReference type="CDD" id="cd03255">
    <property type="entry name" value="ABC_MJ0796_LolCDE_FtsE"/>
    <property type="match status" value="1"/>
</dbReference>
<name>L1MJK1_9CORY</name>
<dbReference type="InterPro" id="IPR003593">
    <property type="entry name" value="AAA+_ATPase"/>
</dbReference>
<dbReference type="AlphaFoldDB" id="L1MJK1"/>
<dbReference type="Pfam" id="PF00005">
    <property type="entry name" value="ABC_tran"/>
    <property type="match status" value="1"/>
</dbReference>
<dbReference type="SUPFAM" id="SSF52540">
    <property type="entry name" value="P-loop containing nucleoside triphosphate hydrolases"/>
    <property type="match status" value="1"/>
</dbReference>
<dbReference type="InterPro" id="IPR017911">
    <property type="entry name" value="MacB-like_ATP-bd"/>
</dbReference>
<evidence type="ECO:0000313" key="6">
    <source>
        <dbReference type="EMBL" id="EKX91215.1"/>
    </source>
</evidence>
<reference evidence="6 7" key="1">
    <citation type="submission" date="2012-05" db="EMBL/GenBank/DDBJ databases">
        <authorList>
            <person name="Weinstock G."/>
            <person name="Sodergren E."/>
            <person name="Lobos E.A."/>
            <person name="Fulton L."/>
            <person name="Fulton R."/>
            <person name="Courtney L."/>
            <person name="Fronick C."/>
            <person name="O'Laughlin M."/>
            <person name="Godfrey J."/>
            <person name="Wilson R.M."/>
            <person name="Miner T."/>
            <person name="Farmer C."/>
            <person name="Delehaunty K."/>
            <person name="Cordes M."/>
            <person name="Minx P."/>
            <person name="Tomlinson C."/>
            <person name="Chen J."/>
            <person name="Wollam A."/>
            <person name="Pepin K.H."/>
            <person name="Bhonagiri V."/>
            <person name="Zhang X."/>
            <person name="Suruliraj S."/>
            <person name="Warren W."/>
            <person name="Mitreva M."/>
            <person name="Mardis E.R."/>
            <person name="Wilson R.K."/>
        </authorList>
    </citation>
    <scope>NUCLEOTIDE SEQUENCE [LARGE SCALE GENOMIC DNA]</scope>
    <source>
        <strain evidence="6 7">F0235</strain>
    </source>
</reference>
<dbReference type="InterPro" id="IPR017871">
    <property type="entry name" value="ABC_transporter-like_CS"/>
</dbReference>
<dbReference type="GO" id="GO:0016887">
    <property type="term" value="F:ATP hydrolysis activity"/>
    <property type="evidence" value="ECO:0007669"/>
    <property type="project" value="InterPro"/>
</dbReference>
<evidence type="ECO:0000256" key="4">
    <source>
        <dbReference type="ARBA" id="ARBA00022840"/>
    </source>
</evidence>
<dbReference type="Gene3D" id="3.40.50.300">
    <property type="entry name" value="P-loop containing nucleotide triphosphate hydrolases"/>
    <property type="match status" value="1"/>
</dbReference>
<proteinExistence type="inferred from homology"/>
<accession>L1MJK1</accession>
<evidence type="ECO:0000313" key="7">
    <source>
        <dbReference type="Proteomes" id="UP000010445"/>
    </source>
</evidence>
<evidence type="ECO:0000256" key="2">
    <source>
        <dbReference type="ARBA" id="ARBA00022448"/>
    </source>
</evidence>
<comment type="caution">
    <text evidence="6">The sequence shown here is derived from an EMBL/GenBank/DDBJ whole genome shotgun (WGS) entry which is preliminary data.</text>
</comment>
<sequence>MMVIRQLLFSTQGGVMSRVVKAKDAVVAQDLRKTYGAGESQVTALNNASIRVGVSKFLAIMGPSGSGKSTLMQCLAGLDSIDSGNITIGGIDITSLNDRDLTRLRREHVGFIFQHFNLVSTLTAEQNIMLPMKLAKRQVDQELFNNVVERLGIKSRLSHKPHEMSGGQQQRVAIARALVAQPTVIFADEPTGNLDSVSSSEVLRFLRDSVDVFGQTVIMVTHDPIAATYADETILLADGRITATLVSPTVEQVVAALQEVE</sequence>
<dbReference type="PATRIC" id="fig|1035195.3.peg.730"/>
<dbReference type="HOGENOM" id="CLU_000604_1_22_11"/>
<dbReference type="Proteomes" id="UP000010445">
    <property type="component" value="Unassembled WGS sequence"/>
</dbReference>
<keyword evidence="7" id="KW-1185">Reference proteome</keyword>
<dbReference type="EMBL" id="AMEM01000013">
    <property type="protein sequence ID" value="EKX91215.1"/>
    <property type="molecule type" value="Genomic_DNA"/>
</dbReference>
<evidence type="ECO:0000259" key="5">
    <source>
        <dbReference type="PROSITE" id="PS50893"/>
    </source>
</evidence>
<dbReference type="PANTHER" id="PTHR42798:SF6">
    <property type="entry name" value="CELL DIVISION ATP-BINDING PROTEIN FTSE"/>
    <property type="match status" value="1"/>
</dbReference>
<feature type="domain" description="ABC transporter" evidence="5">
    <location>
        <begin position="26"/>
        <end position="260"/>
    </location>
</feature>
<dbReference type="eggNOG" id="COG1136">
    <property type="taxonomic scope" value="Bacteria"/>
</dbReference>
<dbReference type="PROSITE" id="PS00211">
    <property type="entry name" value="ABC_TRANSPORTER_1"/>
    <property type="match status" value="1"/>
</dbReference>
<dbReference type="PROSITE" id="PS50893">
    <property type="entry name" value="ABC_TRANSPORTER_2"/>
    <property type="match status" value="1"/>
</dbReference>
<organism evidence="6 7">
    <name type="scientific">Corynebacterium durum F0235</name>
    <dbReference type="NCBI Taxonomy" id="1035195"/>
    <lineage>
        <taxon>Bacteria</taxon>
        <taxon>Bacillati</taxon>
        <taxon>Actinomycetota</taxon>
        <taxon>Actinomycetes</taxon>
        <taxon>Mycobacteriales</taxon>
        <taxon>Corynebacteriaceae</taxon>
        <taxon>Corynebacterium</taxon>
    </lineage>
</organism>
<keyword evidence="2" id="KW-0813">Transport</keyword>
<gene>
    <name evidence="6" type="ORF">HMPREF9997_00818</name>
</gene>
<keyword evidence="4 6" id="KW-0067">ATP-binding</keyword>
<evidence type="ECO:0000256" key="3">
    <source>
        <dbReference type="ARBA" id="ARBA00022741"/>
    </source>
</evidence>
<dbReference type="STRING" id="1035195.HMPREF9997_00818"/>